<organism evidence="1 2">
    <name type="scientific">Roridomyces roridus</name>
    <dbReference type="NCBI Taxonomy" id="1738132"/>
    <lineage>
        <taxon>Eukaryota</taxon>
        <taxon>Fungi</taxon>
        <taxon>Dikarya</taxon>
        <taxon>Basidiomycota</taxon>
        <taxon>Agaricomycotina</taxon>
        <taxon>Agaricomycetes</taxon>
        <taxon>Agaricomycetidae</taxon>
        <taxon>Agaricales</taxon>
        <taxon>Marasmiineae</taxon>
        <taxon>Mycenaceae</taxon>
        <taxon>Roridomyces</taxon>
    </lineage>
</organism>
<evidence type="ECO:0000313" key="1">
    <source>
        <dbReference type="EMBL" id="KAJ7611210.1"/>
    </source>
</evidence>
<evidence type="ECO:0000313" key="2">
    <source>
        <dbReference type="Proteomes" id="UP001221142"/>
    </source>
</evidence>
<dbReference type="EMBL" id="JARKIF010000033">
    <property type="protein sequence ID" value="KAJ7611210.1"/>
    <property type="molecule type" value="Genomic_DNA"/>
</dbReference>
<name>A0AAD7F9X0_9AGAR</name>
<gene>
    <name evidence="1" type="ORF">FB45DRAFT_760779</name>
</gene>
<sequence length="112" mass="12867">LLGVLRMSHKYEVDALRKRALAHIAIFHPTTLDEYELIAVNPLPLSHWLKELLRREGGLPLIPLAGQMSLDWILPVAFYRVCQHAREVDILHDLSSDDQLRYILSCRTLETG</sequence>
<dbReference type="AlphaFoldDB" id="A0AAD7F9X0"/>
<feature type="non-terminal residue" evidence="1">
    <location>
        <position position="1"/>
    </location>
</feature>
<reference evidence="1" key="1">
    <citation type="submission" date="2023-03" db="EMBL/GenBank/DDBJ databases">
        <title>Massive genome expansion in bonnet fungi (Mycena s.s.) driven by repeated elements and novel gene families across ecological guilds.</title>
        <authorList>
            <consortium name="Lawrence Berkeley National Laboratory"/>
            <person name="Harder C.B."/>
            <person name="Miyauchi S."/>
            <person name="Viragh M."/>
            <person name="Kuo A."/>
            <person name="Thoen E."/>
            <person name="Andreopoulos B."/>
            <person name="Lu D."/>
            <person name="Skrede I."/>
            <person name="Drula E."/>
            <person name="Henrissat B."/>
            <person name="Morin E."/>
            <person name="Kohler A."/>
            <person name="Barry K."/>
            <person name="LaButti K."/>
            <person name="Morin E."/>
            <person name="Salamov A."/>
            <person name="Lipzen A."/>
            <person name="Mereny Z."/>
            <person name="Hegedus B."/>
            <person name="Baldrian P."/>
            <person name="Stursova M."/>
            <person name="Weitz H."/>
            <person name="Taylor A."/>
            <person name="Grigoriev I.V."/>
            <person name="Nagy L.G."/>
            <person name="Martin F."/>
            <person name="Kauserud H."/>
        </authorList>
    </citation>
    <scope>NUCLEOTIDE SEQUENCE</scope>
    <source>
        <strain evidence="1">9284</strain>
    </source>
</reference>
<proteinExistence type="predicted"/>
<keyword evidence="2" id="KW-1185">Reference proteome</keyword>
<protein>
    <submittedName>
        <fullName evidence="1">Uncharacterized protein</fullName>
    </submittedName>
</protein>
<dbReference type="Proteomes" id="UP001221142">
    <property type="component" value="Unassembled WGS sequence"/>
</dbReference>
<comment type="caution">
    <text evidence="1">The sequence shown here is derived from an EMBL/GenBank/DDBJ whole genome shotgun (WGS) entry which is preliminary data.</text>
</comment>
<accession>A0AAD7F9X0</accession>